<reference evidence="1" key="1">
    <citation type="submission" date="2014-09" db="EMBL/GenBank/DDBJ databases">
        <authorList>
            <person name="Magalhaes I.L.F."/>
            <person name="Oliveira U."/>
            <person name="Santos F.R."/>
            <person name="Vidigal T.H.D.A."/>
            <person name="Brescovit A.D."/>
            <person name="Santos A.J."/>
        </authorList>
    </citation>
    <scope>NUCLEOTIDE SEQUENCE</scope>
    <source>
        <tissue evidence="1">Shoot tissue taken approximately 20 cm above the soil surface</tissue>
    </source>
</reference>
<dbReference type="AlphaFoldDB" id="A0A0A9FQC1"/>
<accession>A0A0A9FQC1</accession>
<dbReference type="EMBL" id="GBRH01183399">
    <property type="protein sequence ID" value="JAE14497.1"/>
    <property type="molecule type" value="Transcribed_RNA"/>
</dbReference>
<protein>
    <submittedName>
        <fullName evidence="1">Uncharacterized protein</fullName>
    </submittedName>
</protein>
<sequence>MTVCRLSLAKALLETYSYLPKHWVLHSYRSLIARDIG</sequence>
<proteinExistence type="predicted"/>
<name>A0A0A9FQC1_ARUDO</name>
<reference evidence="1" key="2">
    <citation type="journal article" date="2015" name="Data Brief">
        <title>Shoot transcriptome of the giant reed, Arundo donax.</title>
        <authorList>
            <person name="Barrero R.A."/>
            <person name="Guerrero F.D."/>
            <person name="Moolhuijzen P."/>
            <person name="Goolsby J.A."/>
            <person name="Tidwell J."/>
            <person name="Bellgard S.E."/>
            <person name="Bellgard M.I."/>
        </authorList>
    </citation>
    <scope>NUCLEOTIDE SEQUENCE</scope>
    <source>
        <tissue evidence="1">Shoot tissue taken approximately 20 cm above the soil surface</tissue>
    </source>
</reference>
<organism evidence="1">
    <name type="scientific">Arundo donax</name>
    <name type="common">Giant reed</name>
    <name type="synonym">Donax arundinaceus</name>
    <dbReference type="NCBI Taxonomy" id="35708"/>
    <lineage>
        <taxon>Eukaryota</taxon>
        <taxon>Viridiplantae</taxon>
        <taxon>Streptophyta</taxon>
        <taxon>Embryophyta</taxon>
        <taxon>Tracheophyta</taxon>
        <taxon>Spermatophyta</taxon>
        <taxon>Magnoliopsida</taxon>
        <taxon>Liliopsida</taxon>
        <taxon>Poales</taxon>
        <taxon>Poaceae</taxon>
        <taxon>PACMAD clade</taxon>
        <taxon>Arundinoideae</taxon>
        <taxon>Arundineae</taxon>
        <taxon>Arundo</taxon>
    </lineage>
</organism>
<evidence type="ECO:0000313" key="1">
    <source>
        <dbReference type="EMBL" id="JAE14497.1"/>
    </source>
</evidence>